<dbReference type="EC" id="2.7.13.3" evidence="3"/>
<evidence type="ECO:0000256" key="8">
    <source>
        <dbReference type="ARBA" id="ARBA00022741"/>
    </source>
</evidence>
<dbReference type="InterPro" id="IPR036097">
    <property type="entry name" value="HisK_dim/P_sf"/>
</dbReference>
<dbReference type="GO" id="GO:0005524">
    <property type="term" value="F:ATP binding"/>
    <property type="evidence" value="ECO:0007669"/>
    <property type="project" value="UniProtKB-KW"/>
</dbReference>
<evidence type="ECO:0000259" key="19">
    <source>
        <dbReference type="PROSITE" id="PS50885"/>
    </source>
</evidence>
<proteinExistence type="predicted"/>
<dbReference type="PROSITE" id="PS50885">
    <property type="entry name" value="HAMP"/>
    <property type="match status" value="1"/>
</dbReference>
<evidence type="ECO:0000256" key="5">
    <source>
        <dbReference type="ARBA" id="ARBA00022553"/>
    </source>
</evidence>
<organism evidence="20 21">
    <name type="scientific">Marininema halotolerans</name>
    <dbReference type="NCBI Taxonomy" id="1155944"/>
    <lineage>
        <taxon>Bacteria</taxon>
        <taxon>Bacillati</taxon>
        <taxon>Bacillota</taxon>
        <taxon>Bacilli</taxon>
        <taxon>Bacillales</taxon>
        <taxon>Thermoactinomycetaceae</taxon>
        <taxon>Marininema</taxon>
    </lineage>
</organism>
<dbReference type="Gene3D" id="3.30.565.10">
    <property type="entry name" value="Histidine kinase-like ATPase, C-terminal domain"/>
    <property type="match status" value="1"/>
</dbReference>
<evidence type="ECO:0000313" key="20">
    <source>
        <dbReference type="EMBL" id="SFS76266.1"/>
    </source>
</evidence>
<dbReference type="PROSITE" id="PS50109">
    <property type="entry name" value="HIS_KIN"/>
    <property type="match status" value="1"/>
</dbReference>
<keyword evidence="14 17" id="KW-0472">Membrane</keyword>
<evidence type="ECO:0000256" key="4">
    <source>
        <dbReference type="ARBA" id="ARBA00022475"/>
    </source>
</evidence>
<evidence type="ECO:0000256" key="3">
    <source>
        <dbReference type="ARBA" id="ARBA00012438"/>
    </source>
</evidence>
<dbReference type="FunFam" id="3.30.565.10:FF:000006">
    <property type="entry name" value="Sensor histidine kinase WalK"/>
    <property type="match status" value="1"/>
</dbReference>
<dbReference type="PANTHER" id="PTHR45528">
    <property type="entry name" value="SENSOR HISTIDINE KINASE CPXA"/>
    <property type="match status" value="1"/>
</dbReference>
<dbReference type="InterPro" id="IPR005467">
    <property type="entry name" value="His_kinase_dom"/>
</dbReference>
<dbReference type="OrthoDB" id="9813151at2"/>
<gene>
    <name evidence="20" type="ORF">SAMN05444972_10786</name>
</gene>
<dbReference type="SUPFAM" id="SSF47384">
    <property type="entry name" value="Homodimeric domain of signal transducing histidine kinase"/>
    <property type="match status" value="1"/>
</dbReference>
<sequence length="462" mass="53242">MNSIYARVVALFLSVVVISLLATSILSKWWNEERIEKQMERQVIKDSHGIFELYNQAETGNFNRYLATVARLKDYDLYVYTKEGLMRRYPGRKDSQPVDIRPDTIDHVLAGDVYRGFTEPDSKIPLEERTVGIPFVEGQKRYALFIRPNIGGPRKDFNRMMAIILIMVLIIGVPLVLIASRYLVKPLQVMTRATRRLAKGDFSVRLQMNDRRDELGTLATSFNDMARELEQIEEMRRRFVSNVSHEFQSPLTSIRGFSKALQEEEMPRSERRNYLAIIEKESERLSRLSRDLLQLASLESDRHPFRPTHYALDEQLREVLVNMEPLWAQKRLTMDLDLAPLHIDADRDQLAQVWTNLLSNAIKFTPLEGAIRIRLQEVKGQAQIQIEDTGPGIRKEDLPNVFQRFFKTDPSRDRSQGGSGIGLAIVREIIRHHQGNIAVESDWGKGSTFIVTLPVKVAKKQN</sequence>
<dbReference type="GO" id="GO:0005886">
    <property type="term" value="C:plasma membrane"/>
    <property type="evidence" value="ECO:0007669"/>
    <property type="project" value="UniProtKB-SubCell"/>
</dbReference>
<dbReference type="CDD" id="cd00075">
    <property type="entry name" value="HATPase"/>
    <property type="match status" value="1"/>
</dbReference>
<evidence type="ECO:0000259" key="18">
    <source>
        <dbReference type="PROSITE" id="PS50109"/>
    </source>
</evidence>
<keyword evidence="12" id="KW-0902">Two-component regulatory system</keyword>
<evidence type="ECO:0000256" key="1">
    <source>
        <dbReference type="ARBA" id="ARBA00000085"/>
    </source>
</evidence>
<evidence type="ECO:0000256" key="7">
    <source>
        <dbReference type="ARBA" id="ARBA00022692"/>
    </source>
</evidence>
<comment type="catalytic activity">
    <reaction evidence="1">
        <text>ATP + protein L-histidine = ADP + protein N-phospho-L-histidine.</text>
        <dbReference type="EC" id="2.7.13.3"/>
    </reaction>
</comment>
<evidence type="ECO:0000256" key="2">
    <source>
        <dbReference type="ARBA" id="ARBA00004651"/>
    </source>
</evidence>
<dbReference type="CDD" id="cd00082">
    <property type="entry name" value="HisKA"/>
    <property type="match status" value="1"/>
</dbReference>
<dbReference type="PANTHER" id="PTHR45528:SF11">
    <property type="entry name" value="HISTIDINE KINASE"/>
    <property type="match status" value="1"/>
</dbReference>
<dbReference type="EMBL" id="FPAA01000007">
    <property type="protein sequence ID" value="SFS76266.1"/>
    <property type="molecule type" value="Genomic_DNA"/>
</dbReference>
<dbReference type="InterPro" id="IPR036890">
    <property type="entry name" value="HATPase_C_sf"/>
</dbReference>
<dbReference type="Pfam" id="PF00512">
    <property type="entry name" value="HisKA"/>
    <property type="match status" value="1"/>
</dbReference>
<dbReference type="InterPro" id="IPR003661">
    <property type="entry name" value="HisK_dim/P_dom"/>
</dbReference>
<keyword evidence="5" id="KW-0597">Phosphoprotein</keyword>
<dbReference type="SUPFAM" id="SSF158472">
    <property type="entry name" value="HAMP domain-like"/>
    <property type="match status" value="1"/>
</dbReference>
<dbReference type="InterPro" id="IPR004358">
    <property type="entry name" value="Sig_transdc_His_kin-like_C"/>
</dbReference>
<keyword evidence="9 20" id="KW-0418">Kinase</keyword>
<dbReference type="GO" id="GO:0000155">
    <property type="term" value="F:phosphorelay sensor kinase activity"/>
    <property type="evidence" value="ECO:0007669"/>
    <property type="project" value="InterPro"/>
</dbReference>
<evidence type="ECO:0000256" key="9">
    <source>
        <dbReference type="ARBA" id="ARBA00022777"/>
    </source>
</evidence>
<feature type="domain" description="HAMP" evidence="19">
    <location>
        <begin position="181"/>
        <end position="234"/>
    </location>
</feature>
<feature type="transmembrane region" description="Helical" evidence="17">
    <location>
        <begin position="6"/>
        <end position="30"/>
    </location>
</feature>
<dbReference type="SUPFAM" id="SSF55874">
    <property type="entry name" value="ATPase domain of HSP90 chaperone/DNA topoisomerase II/histidine kinase"/>
    <property type="match status" value="1"/>
</dbReference>
<keyword evidence="4" id="KW-1003">Cell membrane</keyword>
<keyword evidence="21" id="KW-1185">Reference proteome</keyword>
<evidence type="ECO:0000256" key="14">
    <source>
        <dbReference type="ARBA" id="ARBA00023136"/>
    </source>
</evidence>
<dbReference type="Proteomes" id="UP000198660">
    <property type="component" value="Unassembled WGS sequence"/>
</dbReference>
<keyword evidence="7 17" id="KW-0812">Transmembrane</keyword>
<dbReference type="SMART" id="SM00388">
    <property type="entry name" value="HisKA"/>
    <property type="match status" value="1"/>
</dbReference>
<evidence type="ECO:0000256" key="10">
    <source>
        <dbReference type="ARBA" id="ARBA00022840"/>
    </source>
</evidence>
<dbReference type="CDD" id="cd06225">
    <property type="entry name" value="HAMP"/>
    <property type="match status" value="1"/>
</dbReference>
<dbReference type="SMART" id="SM00304">
    <property type="entry name" value="HAMP"/>
    <property type="match status" value="1"/>
</dbReference>
<evidence type="ECO:0000256" key="15">
    <source>
        <dbReference type="ARBA" id="ARBA00037219"/>
    </source>
</evidence>
<dbReference type="AlphaFoldDB" id="A0A1I6SH37"/>
<protein>
    <recommendedName>
        <fullName evidence="16">Heme sensor protein HssS</fullName>
        <ecNumber evidence="3">2.7.13.3</ecNumber>
    </recommendedName>
</protein>
<evidence type="ECO:0000256" key="11">
    <source>
        <dbReference type="ARBA" id="ARBA00022989"/>
    </source>
</evidence>
<name>A0A1I6SH37_9BACL</name>
<evidence type="ECO:0000256" key="16">
    <source>
        <dbReference type="ARBA" id="ARBA00040841"/>
    </source>
</evidence>
<dbReference type="Pfam" id="PF02518">
    <property type="entry name" value="HATPase_c"/>
    <property type="match status" value="1"/>
</dbReference>
<keyword evidence="13" id="KW-0843">Virulence</keyword>
<feature type="transmembrane region" description="Helical" evidence="17">
    <location>
        <begin position="162"/>
        <end position="184"/>
    </location>
</feature>
<keyword evidence="8" id="KW-0547">Nucleotide-binding</keyword>
<evidence type="ECO:0000256" key="6">
    <source>
        <dbReference type="ARBA" id="ARBA00022679"/>
    </source>
</evidence>
<accession>A0A1I6SH37</accession>
<dbReference type="Gene3D" id="6.10.340.10">
    <property type="match status" value="1"/>
</dbReference>
<feature type="domain" description="Histidine kinase" evidence="18">
    <location>
        <begin position="242"/>
        <end position="457"/>
    </location>
</feature>
<evidence type="ECO:0000313" key="21">
    <source>
        <dbReference type="Proteomes" id="UP000198660"/>
    </source>
</evidence>
<dbReference type="Gene3D" id="1.10.287.130">
    <property type="match status" value="1"/>
</dbReference>
<dbReference type="InterPro" id="IPR003660">
    <property type="entry name" value="HAMP_dom"/>
</dbReference>
<evidence type="ECO:0000256" key="13">
    <source>
        <dbReference type="ARBA" id="ARBA00023026"/>
    </source>
</evidence>
<evidence type="ECO:0000256" key="12">
    <source>
        <dbReference type="ARBA" id="ARBA00023012"/>
    </source>
</evidence>
<evidence type="ECO:0000256" key="17">
    <source>
        <dbReference type="SAM" id="Phobius"/>
    </source>
</evidence>
<dbReference type="Pfam" id="PF00672">
    <property type="entry name" value="HAMP"/>
    <property type="match status" value="1"/>
</dbReference>
<dbReference type="PRINTS" id="PR00344">
    <property type="entry name" value="BCTRLSENSOR"/>
</dbReference>
<dbReference type="InterPro" id="IPR050398">
    <property type="entry name" value="HssS/ArlS-like"/>
</dbReference>
<dbReference type="InterPro" id="IPR003594">
    <property type="entry name" value="HATPase_dom"/>
</dbReference>
<comment type="function">
    <text evidence="15">Member of the two-component regulatory system HssS/HssR involved in intracellular heme homeostasis and tempering of staphylococcal virulence. HssS functions as a heme sensor histidine kinase which is autophosphorylated at a histidine residue and transfers its phosphate group to an aspartate residue of HssR. HssR/HssS activates the expression of hrtAB, an efflux pump, in response to extracellular heme, hemin, hemoglobin or blood.</text>
</comment>
<comment type="subcellular location">
    <subcellularLocation>
        <location evidence="2">Cell membrane</location>
        <topology evidence="2">Multi-pass membrane protein</topology>
    </subcellularLocation>
</comment>
<keyword evidence="11 17" id="KW-1133">Transmembrane helix</keyword>
<dbReference type="FunFam" id="1.10.287.130:FF:000001">
    <property type="entry name" value="Two-component sensor histidine kinase"/>
    <property type="match status" value="1"/>
</dbReference>
<reference evidence="21" key="1">
    <citation type="submission" date="2016-10" db="EMBL/GenBank/DDBJ databases">
        <authorList>
            <person name="Varghese N."/>
            <person name="Submissions S."/>
        </authorList>
    </citation>
    <scope>NUCLEOTIDE SEQUENCE [LARGE SCALE GENOMIC DNA]</scope>
    <source>
        <strain evidence="21">DSM 45789</strain>
    </source>
</reference>
<dbReference type="SMART" id="SM00387">
    <property type="entry name" value="HATPase_c"/>
    <property type="match status" value="1"/>
</dbReference>
<keyword evidence="6" id="KW-0808">Transferase</keyword>
<dbReference type="RefSeq" id="WP_091837234.1">
    <property type="nucleotide sequence ID" value="NZ_FPAA01000007.1"/>
</dbReference>
<keyword evidence="10" id="KW-0067">ATP-binding</keyword>